<dbReference type="AlphaFoldDB" id="A0A8J2RIP6"/>
<evidence type="ECO:0000313" key="1">
    <source>
        <dbReference type="EMBL" id="CAH0103295.1"/>
    </source>
</evidence>
<accession>A0A8J2RIP6</accession>
<evidence type="ECO:0000313" key="2">
    <source>
        <dbReference type="Proteomes" id="UP000789390"/>
    </source>
</evidence>
<name>A0A8J2RIP6_9CRUS</name>
<dbReference type="Proteomes" id="UP000789390">
    <property type="component" value="Unassembled WGS sequence"/>
</dbReference>
<reference evidence="1" key="1">
    <citation type="submission" date="2021-11" db="EMBL/GenBank/DDBJ databases">
        <authorList>
            <person name="Schell T."/>
        </authorList>
    </citation>
    <scope>NUCLEOTIDE SEQUENCE</scope>
    <source>
        <strain evidence="1">M5</strain>
    </source>
</reference>
<gene>
    <name evidence="1" type="ORF">DGAL_LOCUS5856</name>
</gene>
<sequence>MNKLTISFEIYKDHAHRYSVLLKRVKSVQMQSEVAECGTNQRALYGLVNRLMGESDVSSLPPHSSDQVLADNFGEFFTSKMSKIRAAIDAAAKRSEGVMNNVVPHQFLTNHGDNAVLRDFVPVSEKMVKNFIMAFFY</sequence>
<proteinExistence type="predicted"/>
<dbReference type="EMBL" id="CAKKLH010000108">
    <property type="protein sequence ID" value="CAH0103295.1"/>
    <property type="molecule type" value="Genomic_DNA"/>
</dbReference>
<protein>
    <submittedName>
        <fullName evidence="1">Uncharacterized protein</fullName>
    </submittedName>
</protein>
<organism evidence="1 2">
    <name type="scientific">Daphnia galeata</name>
    <dbReference type="NCBI Taxonomy" id="27404"/>
    <lineage>
        <taxon>Eukaryota</taxon>
        <taxon>Metazoa</taxon>
        <taxon>Ecdysozoa</taxon>
        <taxon>Arthropoda</taxon>
        <taxon>Crustacea</taxon>
        <taxon>Branchiopoda</taxon>
        <taxon>Diplostraca</taxon>
        <taxon>Cladocera</taxon>
        <taxon>Anomopoda</taxon>
        <taxon>Daphniidae</taxon>
        <taxon>Daphnia</taxon>
    </lineage>
</organism>
<keyword evidence="2" id="KW-1185">Reference proteome</keyword>
<comment type="caution">
    <text evidence="1">The sequence shown here is derived from an EMBL/GenBank/DDBJ whole genome shotgun (WGS) entry which is preliminary data.</text>
</comment>